<protein>
    <recommendedName>
        <fullName evidence="6">Dynamin N-terminal domain-containing protein</fullName>
    </recommendedName>
</protein>
<comment type="subcellular location">
    <subcellularLocation>
        <location evidence="1">Membrane</location>
    </subcellularLocation>
</comment>
<proteinExistence type="predicted"/>
<feature type="domain" description="Dynamin N-terminal" evidence="6">
    <location>
        <begin position="55"/>
        <end position="264"/>
    </location>
</feature>
<keyword evidence="4" id="KW-0342">GTP-binding</keyword>
<evidence type="ECO:0000259" key="6">
    <source>
        <dbReference type="Pfam" id="PF00350"/>
    </source>
</evidence>
<dbReference type="GO" id="GO:0005525">
    <property type="term" value="F:GTP binding"/>
    <property type="evidence" value="ECO:0007669"/>
    <property type="project" value="UniProtKB-KW"/>
</dbReference>
<accession>A0A6I2TWS3</accession>
<reference evidence="7 8" key="1">
    <citation type="submission" date="2019-08" db="EMBL/GenBank/DDBJ databases">
        <title>In-depth cultivation of the pig gut microbiome towards novel bacterial diversity and tailored functional studies.</title>
        <authorList>
            <person name="Wylensek D."/>
            <person name="Hitch T.C.A."/>
            <person name="Clavel T."/>
        </authorList>
    </citation>
    <scope>NUCLEOTIDE SEQUENCE [LARGE SCALE GENOMIC DNA]</scope>
    <source>
        <strain evidence="7 8">LKV-178-WT-2C</strain>
    </source>
</reference>
<evidence type="ECO:0000256" key="2">
    <source>
        <dbReference type="ARBA" id="ARBA00022741"/>
    </source>
</evidence>
<name>A0A6I2TWS3_9BACT</name>
<dbReference type="InterPro" id="IPR027094">
    <property type="entry name" value="Mitofusin_fam"/>
</dbReference>
<dbReference type="Proteomes" id="UP000450161">
    <property type="component" value="Unassembled WGS sequence"/>
</dbReference>
<dbReference type="PANTHER" id="PTHR10465:SF0">
    <property type="entry name" value="SARCALUMENIN"/>
    <property type="match status" value="1"/>
</dbReference>
<dbReference type="RefSeq" id="WP_154482124.1">
    <property type="nucleotide sequence ID" value="NZ_VUNF01000024.1"/>
</dbReference>
<dbReference type="PANTHER" id="PTHR10465">
    <property type="entry name" value="TRANSMEMBRANE GTPASE FZO1"/>
    <property type="match status" value="1"/>
</dbReference>
<keyword evidence="5" id="KW-0472">Membrane</keyword>
<comment type="caution">
    <text evidence="7">The sequence shown here is derived from an EMBL/GenBank/DDBJ whole genome shotgun (WGS) entry which is preliminary data.</text>
</comment>
<sequence>MSTKTNEFAKIGKLVDTIITRYREVRKDCGIPDNGWHSRTIERMATPFIKGYFTLAVVGKVSSGKSTFINALLGCKDLLPTGHDQTTCGVTYIEYGEKPEVTIVFGDGHKKVIKDDISGKIKPHVAIPEKYHYLPVNNIDDMIMGGYDFKKIWEVHNQLEEETLCPPIDKALLKEYVEQRKKKDIAVEVRMKYPFNEELKGWRVIDTPGIGAIGGIETRTKQLLATQKEDGSREVDAIIFLQNGSQTLDQTDTKKFVKEQLDNLTESDKDRLFYVLTHSSSSDFVTHKDSKIDFITQNYGSEIKVLTYADSLLYTFLTDLEGSDVSLDEFMKFAKPNDWADDEWRAIMGILFQAMLHLQQKHDSFNHDTMLRTIKEWSHFEELKNEINFFAKNEKQKTLRNLLNLIATDYLGFVLQLDKDKDLVDGDLASINNEIKNVEKKRQGYNILAQKADNLIKIDRINAEFDFIEAELRAFEGLKSIDSVRTSVTNLFDSVQKKEKEVFDDIIKQFSVFFKDFDSTDIVLESIDFKAIESEAASKSKESYVIEPARVIKHTTSADERIPAKYGTRTNSETKLREFKALTLKRARSQRDQLLPQIKEKVDNMRNQIFDELDLKIKEELSRLEGLKSQLARKEEFKAENDAFIAKSHAASKELIKLVQDYGYKF</sequence>
<evidence type="ECO:0000256" key="5">
    <source>
        <dbReference type="ARBA" id="ARBA00023136"/>
    </source>
</evidence>
<evidence type="ECO:0000313" key="8">
    <source>
        <dbReference type="Proteomes" id="UP000450161"/>
    </source>
</evidence>
<dbReference type="GO" id="GO:0003924">
    <property type="term" value="F:GTPase activity"/>
    <property type="evidence" value="ECO:0007669"/>
    <property type="project" value="InterPro"/>
</dbReference>
<evidence type="ECO:0000256" key="4">
    <source>
        <dbReference type="ARBA" id="ARBA00023134"/>
    </source>
</evidence>
<evidence type="ECO:0000256" key="1">
    <source>
        <dbReference type="ARBA" id="ARBA00004370"/>
    </source>
</evidence>
<evidence type="ECO:0000313" key="7">
    <source>
        <dbReference type="EMBL" id="MST78281.1"/>
    </source>
</evidence>
<evidence type="ECO:0000256" key="3">
    <source>
        <dbReference type="ARBA" id="ARBA00022801"/>
    </source>
</evidence>
<organism evidence="7 8">
    <name type="scientific">Segatella copri</name>
    <dbReference type="NCBI Taxonomy" id="165179"/>
    <lineage>
        <taxon>Bacteria</taxon>
        <taxon>Pseudomonadati</taxon>
        <taxon>Bacteroidota</taxon>
        <taxon>Bacteroidia</taxon>
        <taxon>Bacteroidales</taxon>
        <taxon>Prevotellaceae</taxon>
        <taxon>Segatella</taxon>
    </lineage>
</organism>
<dbReference type="EMBL" id="VUNF01000024">
    <property type="protein sequence ID" value="MST78281.1"/>
    <property type="molecule type" value="Genomic_DNA"/>
</dbReference>
<dbReference type="InterPro" id="IPR027417">
    <property type="entry name" value="P-loop_NTPase"/>
</dbReference>
<gene>
    <name evidence="7" type="ORF">FYJ72_11530</name>
</gene>
<dbReference type="Gene3D" id="3.40.50.300">
    <property type="entry name" value="P-loop containing nucleotide triphosphate hydrolases"/>
    <property type="match status" value="1"/>
</dbReference>
<dbReference type="Pfam" id="PF00350">
    <property type="entry name" value="Dynamin_N"/>
    <property type="match status" value="1"/>
</dbReference>
<dbReference type="InterPro" id="IPR045063">
    <property type="entry name" value="Dynamin_N"/>
</dbReference>
<keyword evidence="3" id="KW-0378">Hydrolase</keyword>
<dbReference type="SUPFAM" id="SSF52540">
    <property type="entry name" value="P-loop containing nucleoside triphosphate hydrolases"/>
    <property type="match status" value="1"/>
</dbReference>
<dbReference type="AlphaFoldDB" id="A0A6I2TWS3"/>
<keyword evidence="2" id="KW-0547">Nucleotide-binding</keyword>
<dbReference type="GO" id="GO:0016020">
    <property type="term" value="C:membrane"/>
    <property type="evidence" value="ECO:0007669"/>
    <property type="project" value="UniProtKB-SubCell"/>
</dbReference>